<organism evidence="3 5">
    <name type="scientific">Thalassovita autumnalis</name>
    <dbReference type="NCBI Taxonomy" id="2072972"/>
    <lineage>
        <taxon>Bacteria</taxon>
        <taxon>Pseudomonadati</taxon>
        <taxon>Pseudomonadota</taxon>
        <taxon>Alphaproteobacteria</taxon>
        <taxon>Rhodobacterales</taxon>
        <taxon>Roseobacteraceae</taxon>
        <taxon>Thalassovita</taxon>
    </lineage>
</organism>
<dbReference type="InterPro" id="IPR023614">
    <property type="entry name" value="Porin_dom_sf"/>
</dbReference>
<accession>A0A0N7LUQ3</accession>
<name>A0A0N7LUQ3_9RHOB</name>
<evidence type="ECO:0000256" key="1">
    <source>
        <dbReference type="SAM" id="MobiDB-lite"/>
    </source>
</evidence>
<evidence type="ECO:0000313" key="3">
    <source>
        <dbReference type="EMBL" id="CUH74477.1"/>
    </source>
</evidence>
<dbReference type="RefSeq" id="WP_058245589.1">
    <property type="nucleotide sequence ID" value="NZ_CYSB01000010.1"/>
</dbReference>
<protein>
    <submittedName>
        <fullName evidence="3">Outer membrane protein (Porin)</fullName>
    </submittedName>
</protein>
<dbReference type="OrthoDB" id="9773411at2"/>
<dbReference type="EMBL" id="CYSC01000047">
    <property type="protein sequence ID" value="CUH74477.1"/>
    <property type="molecule type" value="Genomic_DNA"/>
</dbReference>
<evidence type="ECO:0000313" key="2">
    <source>
        <dbReference type="EMBL" id="CUH64138.1"/>
    </source>
</evidence>
<dbReference type="EMBL" id="CYSB01000010">
    <property type="protein sequence ID" value="CUH64138.1"/>
    <property type="molecule type" value="Genomic_DNA"/>
</dbReference>
<dbReference type="Proteomes" id="UP000051086">
    <property type="component" value="Unassembled WGS sequence"/>
</dbReference>
<feature type="region of interest" description="Disordered" evidence="1">
    <location>
        <begin position="870"/>
        <end position="891"/>
    </location>
</feature>
<gene>
    <name evidence="2" type="ORF">TL5118_00759</name>
    <name evidence="3" type="ORF">TL5120_04298</name>
</gene>
<sequence length="1196" mass="130123">MTVARPGRTTALRSSLMIGTALVSLWGAPVWAEDRCDEALVPQPEGCARSNADIVVDMPVGENAELITTRPEGRFEEVGFSISIDDTHVAGSAPPRDPRRPNDMVAEKASVDIRFDGLNPVARLNVSTADLRAGYRAGEVVTFRSSANYAYFIDRAEVRILDRANRRKPVAVLPISSNGQAGWSMPEGGSGDYAYVLRVYDAAGRFDETQPLRLTRLSGDHDRHDTTGPELVAAGEGEDRTAIRNIRISGGEVTAHGTSLPAGAVVEVMGAQVPVDATGRFVTSQILPEGEHRIDVRLVTDGQAEAIRRDIRIPKSEQFYVVLADLTIGRRLRDDLGEADPDFERNYAEGRLAYYVSAKLASGYKITSSADTGEGDLDGIFQRLNEKDPRNVLLRLDPEDMYPSYGDDSSAYDDTPSQGRVYVRVEKGGSRFTWGDFDAELTGSHFLNQSRALYGAEVRYASPLVNSEGAPKLAATLFAAQPDSLPQRDILRGTGGSVYFLTRQDILGGSLRLSVETVDPDTGRVVRSAPMQEGQDYEVDHMQGVLILTDPLPSSTTDGGLIGGSNEYDVNLVAQYEYTPLAGDLDGASIGARVEAQLTDRLRLGLSGMSEQTGDADQQAAGVDLTYRLGENSQIRAEVVESRGAGFGRSTSATGGLSIDTSGTPSSVKARAYRFEADLDLTDLGAKREGQLYLYAEGKEAGFATLSEEVSEDQQVIGLQLSTELSDRLSFGLDLERFEKEGGDGHREGELRLSYQLSDTLALDLALGHEDRTVAADASKTGTRTAAAVKLTFQPEEDHSLYVFAQGDLERSGGLAPDNRAGIGFSSQLTEYLNADGEISDGDKGRGAKLNLRYAATADNEVYLGYTLDPTRSGPGSSLSGRDGGTFTLGGSHKKTDTLTVTAENSWDLFGDRRSLTRGYGVTYTPNAKWTFSGAVESGEVRDAVNGDFNRDAYSLGLAYQDGEDQSARLRLEHRVEDGDDATQDAETWALSGGYEYKVNDDWRFLANLDALVSRNEGDNFRDGEYFEAALGYAYRPVMHQRLNMLLRYSYLHDLPGVDQVTVTGDTEGPQQKSHIFSVDVDYDLSPKLTLGAKYGYRKSQLRDRTSGDESTSTANLGILRLDWHVVHKWDALLEGRVMHTEESDLTETGAVAGLYRHLGNNAKLGFGYEWGEVSDDMADITYEGRGAFVNLIAKF</sequence>
<reference evidence="3 5" key="1">
    <citation type="submission" date="2015-09" db="EMBL/GenBank/DDBJ databases">
        <authorList>
            <consortium name="Swine Surveillance"/>
        </authorList>
    </citation>
    <scope>NUCLEOTIDE SEQUENCE [LARGE SCALE GENOMIC DNA]</scope>
    <source>
        <strain evidence="3 5">5120</strain>
    </source>
</reference>
<dbReference type="AlphaFoldDB" id="A0A0N7LUQ3"/>
<keyword evidence="4" id="KW-1185">Reference proteome</keyword>
<evidence type="ECO:0000313" key="4">
    <source>
        <dbReference type="Proteomes" id="UP000051086"/>
    </source>
</evidence>
<dbReference type="Proteomes" id="UP000051887">
    <property type="component" value="Unassembled WGS sequence"/>
</dbReference>
<dbReference type="Gene3D" id="2.40.160.10">
    <property type="entry name" value="Porin"/>
    <property type="match status" value="1"/>
</dbReference>
<proteinExistence type="predicted"/>
<reference evidence="2 4" key="2">
    <citation type="submission" date="2015-09" db="EMBL/GenBank/DDBJ databases">
        <authorList>
            <person name="Rodrigo-Torres L."/>
            <person name="Arahal D.R."/>
        </authorList>
    </citation>
    <scope>NUCLEOTIDE SEQUENCE [LARGE SCALE GENOMIC DNA]</scope>
    <source>
        <strain evidence="2 4">CECT 5118</strain>
    </source>
</reference>
<dbReference type="SUPFAM" id="SSF56935">
    <property type="entry name" value="Porins"/>
    <property type="match status" value="3"/>
</dbReference>
<evidence type="ECO:0000313" key="5">
    <source>
        <dbReference type="Proteomes" id="UP000051887"/>
    </source>
</evidence>